<evidence type="ECO:0000259" key="1">
    <source>
        <dbReference type="SMART" id="SM00849"/>
    </source>
</evidence>
<sequence>MALTLTRLGHSCVRVETALGAFTIDPGSFSDVPAALAGVRDVLVTHVHPDHVDVAAVAAVDDVTVHAPAQVLDALREAGARTERLHAVAAGDRLDLAGVHVEVLGELHEAIHPDVPRPANVAYLLDGTVLHPGDSYTRPPSGTSVDVLLEPVGAPWLRLGDVVDHVRAVAPRRVVPVHDALLSDLGRASAVRFLTQLTQAEVVTLDVGRVLEVD</sequence>
<gene>
    <name evidence="2" type="ordered locus">Cfla_1881</name>
</gene>
<keyword evidence="3" id="KW-1185">Reference proteome</keyword>
<reference evidence="2 3" key="1">
    <citation type="journal article" date="2010" name="Stand. Genomic Sci.">
        <title>Complete genome sequence of Cellulomonas flavigena type strain (134).</title>
        <authorList>
            <person name="Abt B."/>
            <person name="Foster B."/>
            <person name="Lapidus A."/>
            <person name="Clum A."/>
            <person name="Sun H."/>
            <person name="Pukall R."/>
            <person name="Lucas S."/>
            <person name="Glavina Del Rio T."/>
            <person name="Nolan M."/>
            <person name="Tice H."/>
            <person name="Cheng J.F."/>
            <person name="Pitluck S."/>
            <person name="Liolios K."/>
            <person name="Ivanova N."/>
            <person name="Mavromatis K."/>
            <person name="Ovchinnikova G."/>
            <person name="Pati A."/>
            <person name="Goodwin L."/>
            <person name="Chen A."/>
            <person name="Palaniappan K."/>
            <person name="Land M."/>
            <person name="Hauser L."/>
            <person name="Chang Y.J."/>
            <person name="Jeffries C.D."/>
            <person name="Rohde M."/>
            <person name="Goker M."/>
            <person name="Woyke T."/>
            <person name="Bristow J."/>
            <person name="Eisen J.A."/>
            <person name="Markowitz V."/>
            <person name="Hugenholtz P."/>
            <person name="Kyrpides N.C."/>
            <person name="Klenk H.P."/>
        </authorList>
    </citation>
    <scope>NUCLEOTIDE SEQUENCE [LARGE SCALE GENOMIC DNA]</scope>
    <source>
        <strain evidence="3">ATCC 482 / DSM 20109 / BCRC 11376 / JCM 18109 / NBRC 3775 / NCIMB 8073 / NRS 134</strain>
    </source>
</reference>
<dbReference type="AlphaFoldDB" id="D5UEW8"/>
<dbReference type="GO" id="GO:0016787">
    <property type="term" value="F:hydrolase activity"/>
    <property type="evidence" value="ECO:0007669"/>
    <property type="project" value="UniProtKB-KW"/>
</dbReference>
<feature type="domain" description="Metallo-beta-lactamase" evidence="1">
    <location>
        <begin position="9"/>
        <end position="178"/>
    </location>
</feature>
<dbReference type="Proteomes" id="UP000000849">
    <property type="component" value="Chromosome"/>
</dbReference>
<dbReference type="SUPFAM" id="SSF56281">
    <property type="entry name" value="Metallo-hydrolase/oxidoreductase"/>
    <property type="match status" value="1"/>
</dbReference>
<proteinExistence type="predicted"/>
<organism evidence="2 3">
    <name type="scientific">Cellulomonas flavigena (strain ATCC 482 / DSM 20109 / BCRC 11376 / JCM 18109 / NBRC 3775 / NCIMB 8073 / NRS 134)</name>
    <dbReference type="NCBI Taxonomy" id="446466"/>
    <lineage>
        <taxon>Bacteria</taxon>
        <taxon>Bacillati</taxon>
        <taxon>Actinomycetota</taxon>
        <taxon>Actinomycetes</taxon>
        <taxon>Micrococcales</taxon>
        <taxon>Cellulomonadaceae</taxon>
        <taxon>Cellulomonas</taxon>
    </lineage>
</organism>
<dbReference type="InterPro" id="IPR050114">
    <property type="entry name" value="UPF0173_UPF0282_UlaG_hydrolase"/>
</dbReference>
<dbReference type="RefSeq" id="WP_013117112.1">
    <property type="nucleotide sequence ID" value="NC_014151.1"/>
</dbReference>
<dbReference type="Gene3D" id="3.60.15.10">
    <property type="entry name" value="Ribonuclease Z/Hydroxyacylglutathione hydrolase-like"/>
    <property type="match status" value="1"/>
</dbReference>
<evidence type="ECO:0000313" key="3">
    <source>
        <dbReference type="Proteomes" id="UP000000849"/>
    </source>
</evidence>
<dbReference type="STRING" id="446466.Cfla_1881"/>
<protein>
    <submittedName>
        <fullName evidence="2">Zn-dependent hydrolase of beta-lactamase fold family</fullName>
    </submittedName>
</protein>
<dbReference type="Pfam" id="PF13483">
    <property type="entry name" value="Lactamase_B_3"/>
    <property type="match status" value="1"/>
</dbReference>
<dbReference type="KEGG" id="cfl:Cfla_1881"/>
<dbReference type="InterPro" id="IPR001279">
    <property type="entry name" value="Metallo-B-lactamas"/>
</dbReference>
<dbReference type="HOGENOM" id="CLU_091682_0_0_11"/>
<dbReference type="SMART" id="SM00849">
    <property type="entry name" value="Lactamase_B"/>
    <property type="match status" value="1"/>
</dbReference>
<keyword evidence="2" id="KW-0378">Hydrolase</keyword>
<accession>D5UEW8</accession>
<dbReference type="PANTHER" id="PTHR43546">
    <property type="entry name" value="UPF0173 METAL-DEPENDENT HYDROLASE MJ1163-RELATED"/>
    <property type="match status" value="1"/>
</dbReference>
<name>D5UEW8_CELFN</name>
<dbReference type="EMBL" id="CP001964">
    <property type="protein sequence ID" value="ADG74778.1"/>
    <property type="molecule type" value="Genomic_DNA"/>
</dbReference>
<dbReference type="InterPro" id="IPR036866">
    <property type="entry name" value="RibonucZ/Hydroxyglut_hydro"/>
</dbReference>
<evidence type="ECO:0000313" key="2">
    <source>
        <dbReference type="EMBL" id="ADG74778.1"/>
    </source>
</evidence>
<dbReference type="PANTHER" id="PTHR43546:SF3">
    <property type="entry name" value="UPF0173 METAL-DEPENDENT HYDROLASE MJ1163"/>
    <property type="match status" value="1"/>
</dbReference>
<dbReference type="eggNOG" id="COG2220">
    <property type="taxonomic scope" value="Bacteria"/>
</dbReference>